<accession>U3K5K9</accession>
<dbReference type="Ensembl" id="ENSFALT00000010353.2">
    <property type="protein sequence ID" value="ENSFALP00000010313.2"/>
    <property type="gene ID" value="ENSFALG00000009889.2"/>
</dbReference>
<reference evidence="4 5" key="1">
    <citation type="journal article" date="2012" name="Nature">
        <title>The genomic landscape of species divergence in Ficedula flycatchers.</title>
        <authorList>
            <person name="Ellegren H."/>
            <person name="Smeds L."/>
            <person name="Burri R."/>
            <person name="Olason P.I."/>
            <person name="Backstrom N."/>
            <person name="Kawakami T."/>
            <person name="Kunstner A."/>
            <person name="Makinen H."/>
            <person name="Nadachowska-Brzyska K."/>
            <person name="Qvarnstrom A."/>
            <person name="Uebbing S."/>
            <person name="Wolf J.B."/>
        </authorList>
    </citation>
    <scope>NUCLEOTIDE SEQUENCE [LARGE SCALE GENOMIC DNA]</scope>
</reference>
<dbReference type="STRING" id="59894.ENSFALP00000010313"/>
<dbReference type="eggNOG" id="ENOG502S017">
    <property type="taxonomic scope" value="Eukaryota"/>
</dbReference>
<dbReference type="InterPro" id="IPR009030">
    <property type="entry name" value="Growth_fac_rcpt_cys_sf"/>
</dbReference>
<dbReference type="InterPro" id="IPR001368">
    <property type="entry name" value="TNFR/NGFR_Cys_rich_reg"/>
</dbReference>
<dbReference type="SMART" id="SM00208">
    <property type="entry name" value="TNFR"/>
    <property type="match status" value="2"/>
</dbReference>
<dbReference type="AlphaFoldDB" id="U3K5K9"/>
<evidence type="ECO:0000256" key="1">
    <source>
        <dbReference type="PROSITE-ProRule" id="PRU00206"/>
    </source>
</evidence>
<name>U3K5K9_FICAL</name>
<dbReference type="Proteomes" id="UP000016665">
    <property type="component" value="Chromosome 21"/>
</dbReference>
<sequence length="356" mass="37514">QAGPCSACQHAHAHGSYAPFSVTTLCSLCPLLPALRARQRNRAAAGDWLRGAAGGGARPGDWLRGAAGAGSGPGIGCWAAGGGAAPFPCRPVRLPRPGGIPHAHGQSAALSEPLRVPVVPLWLRHLRAALRLSPLTSRGFRAALTGTYVASTDCGRAAGADCQPCPDGTFSIAAGRGGCRMCRQCEGVFRYLKDCSSTSDAECTCKEGYSCGDDGCTFCTRSCGVGKESTRNGCQTCRNGTFNDQPNGSCKNWTMCSGNQVLEPGTPEKDVVCRHASVNPTLVTTLPTTSLEIPFSITVPGKDVQTDMIRISVTVAGLSCIIFLLPLCICFSVWHKKKLHTVFKKSKINMLFSFSF</sequence>
<dbReference type="PROSITE" id="PS50050">
    <property type="entry name" value="TNFR_NGFR_2"/>
    <property type="match status" value="1"/>
</dbReference>
<keyword evidence="2" id="KW-0472">Membrane</keyword>
<keyword evidence="2" id="KW-0812">Transmembrane</keyword>
<evidence type="ECO:0000259" key="3">
    <source>
        <dbReference type="PROSITE" id="PS50050"/>
    </source>
</evidence>
<feature type="domain" description="TNFR-Cys" evidence="3">
    <location>
        <begin position="164"/>
        <end position="203"/>
    </location>
</feature>
<evidence type="ECO:0000313" key="5">
    <source>
        <dbReference type="Proteomes" id="UP000016665"/>
    </source>
</evidence>
<keyword evidence="1" id="KW-1015">Disulfide bond</keyword>
<dbReference type="HOGENOM" id="CLU_076906_0_0_1"/>
<dbReference type="PANTHER" id="PTHR47139:SF1">
    <property type="entry name" value="TUMOR NECROSIS FACTOR RECEPTOR SUPERFAMILY MEMBER 9"/>
    <property type="match status" value="1"/>
</dbReference>
<feature type="disulfide bond" evidence="1">
    <location>
        <begin position="185"/>
        <end position="203"/>
    </location>
</feature>
<keyword evidence="5" id="KW-1185">Reference proteome</keyword>
<dbReference type="SUPFAM" id="SSF57184">
    <property type="entry name" value="Growth factor receptor domain"/>
    <property type="match status" value="1"/>
</dbReference>
<feature type="repeat" description="TNFR-Cys" evidence="1">
    <location>
        <begin position="164"/>
        <end position="203"/>
    </location>
</feature>
<gene>
    <name evidence="4" type="primary">TNFRSF9</name>
</gene>
<comment type="caution">
    <text evidence="1">Lacks conserved residue(s) required for the propagation of feature annotation.</text>
</comment>
<keyword evidence="2" id="KW-1133">Transmembrane helix</keyword>
<dbReference type="GO" id="GO:0042127">
    <property type="term" value="P:regulation of cell population proliferation"/>
    <property type="evidence" value="ECO:0007669"/>
    <property type="project" value="TreeGrafter"/>
</dbReference>
<feature type="transmembrane region" description="Helical" evidence="2">
    <location>
        <begin position="311"/>
        <end position="334"/>
    </location>
</feature>
<evidence type="ECO:0000256" key="2">
    <source>
        <dbReference type="SAM" id="Phobius"/>
    </source>
</evidence>
<organism evidence="4 5">
    <name type="scientific">Ficedula albicollis</name>
    <name type="common">Collared flycatcher</name>
    <name type="synonym">Muscicapa albicollis</name>
    <dbReference type="NCBI Taxonomy" id="59894"/>
    <lineage>
        <taxon>Eukaryota</taxon>
        <taxon>Metazoa</taxon>
        <taxon>Chordata</taxon>
        <taxon>Craniata</taxon>
        <taxon>Vertebrata</taxon>
        <taxon>Euteleostomi</taxon>
        <taxon>Archelosauria</taxon>
        <taxon>Archosauria</taxon>
        <taxon>Dinosauria</taxon>
        <taxon>Saurischia</taxon>
        <taxon>Theropoda</taxon>
        <taxon>Coelurosauria</taxon>
        <taxon>Aves</taxon>
        <taxon>Neognathae</taxon>
        <taxon>Neoaves</taxon>
        <taxon>Telluraves</taxon>
        <taxon>Australaves</taxon>
        <taxon>Passeriformes</taxon>
        <taxon>Muscicapidae</taxon>
        <taxon>Ficedula</taxon>
    </lineage>
</organism>
<feature type="disulfide bond" evidence="1">
    <location>
        <begin position="182"/>
        <end position="195"/>
    </location>
</feature>
<dbReference type="PANTHER" id="PTHR47139">
    <property type="entry name" value="TUMOR NECROSIS FACTOR RECEPTOR SUPERFAMILY MEMBER 9"/>
    <property type="match status" value="1"/>
</dbReference>
<reference evidence="4" key="3">
    <citation type="submission" date="2025-09" db="UniProtKB">
        <authorList>
            <consortium name="Ensembl"/>
        </authorList>
    </citation>
    <scope>IDENTIFICATION</scope>
</reference>
<dbReference type="Gene3D" id="2.10.50.10">
    <property type="entry name" value="Tumor Necrosis Factor Receptor, subunit A, domain 2"/>
    <property type="match status" value="2"/>
</dbReference>
<dbReference type="GeneTree" id="ENSGT00730000111279"/>
<reference evidence="4" key="2">
    <citation type="submission" date="2025-08" db="UniProtKB">
        <authorList>
            <consortium name="Ensembl"/>
        </authorList>
    </citation>
    <scope>IDENTIFICATION</scope>
</reference>
<dbReference type="Pfam" id="PF00020">
    <property type="entry name" value="TNFR_c6"/>
    <property type="match status" value="2"/>
</dbReference>
<protein>
    <recommendedName>
        <fullName evidence="3">TNFR-Cys domain-containing protein</fullName>
    </recommendedName>
</protein>
<proteinExistence type="predicted"/>
<dbReference type="GO" id="GO:0038023">
    <property type="term" value="F:signaling receptor activity"/>
    <property type="evidence" value="ECO:0007669"/>
    <property type="project" value="TreeGrafter"/>
</dbReference>
<evidence type="ECO:0000313" key="4">
    <source>
        <dbReference type="Ensembl" id="ENSFALP00000010313.2"/>
    </source>
</evidence>